<keyword evidence="2" id="KW-1185">Reference proteome</keyword>
<proteinExistence type="predicted"/>
<dbReference type="EMBL" id="CM047745">
    <property type="protein sequence ID" value="KAJ0025668.1"/>
    <property type="molecule type" value="Genomic_DNA"/>
</dbReference>
<accession>A0ACC0XZG5</accession>
<organism evidence="1 2">
    <name type="scientific">Pistacia integerrima</name>
    <dbReference type="NCBI Taxonomy" id="434235"/>
    <lineage>
        <taxon>Eukaryota</taxon>
        <taxon>Viridiplantae</taxon>
        <taxon>Streptophyta</taxon>
        <taxon>Embryophyta</taxon>
        <taxon>Tracheophyta</taxon>
        <taxon>Spermatophyta</taxon>
        <taxon>Magnoliopsida</taxon>
        <taxon>eudicotyledons</taxon>
        <taxon>Gunneridae</taxon>
        <taxon>Pentapetalae</taxon>
        <taxon>rosids</taxon>
        <taxon>malvids</taxon>
        <taxon>Sapindales</taxon>
        <taxon>Anacardiaceae</taxon>
        <taxon>Pistacia</taxon>
    </lineage>
</organism>
<reference evidence="2" key="1">
    <citation type="journal article" date="2023" name="G3 (Bethesda)">
        <title>Genome assembly and association tests identify interacting loci associated with vigor, precocity, and sex in interspecific pistachio rootstocks.</title>
        <authorList>
            <person name="Palmer W."/>
            <person name="Jacygrad E."/>
            <person name="Sagayaradj S."/>
            <person name="Cavanaugh K."/>
            <person name="Han R."/>
            <person name="Bertier L."/>
            <person name="Beede B."/>
            <person name="Kafkas S."/>
            <person name="Golino D."/>
            <person name="Preece J."/>
            <person name="Michelmore R."/>
        </authorList>
    </citation>
    <scope>NUCLEOTIDE SEQUENCE [LARGE SCALE GENOMIC DNA]</scope>
</reference>
<sequence>MHNQKSMSHNCSLPICNLSGFLVHSLFCNPLKSWTDTFGERLCIIHMPPT</sequence>
<dbReference type="Proteomes" id="UP001163603">
    <property type="component" value="Chromosome 10"/>
</dbReference>
<name>A0ACC0XZG5_9ROSI</name>
<evidence type="ECO:0000313" key="2">
    <source>
        <dbReference type="Proteomes" id="UP001163603"/>
    </source>
</evidence>
<comment type="caution">
    <text evidence="1">The sequence shown here is derived from an EMBL/GenBank/DDBJ whole genome shotgun (WGS) entry which is preliminary data.</text>
</comment>
<protein>
    <submittedName>
        <fullName evidence="1">Uncharacterized protein</fullName>
    </submittedName>
</protein>
<evidence type="ECO:0000313" key="1">
    <source>
        <dbReference type="EMBL" id="KAJ0025668.1"/>
    </source>
</evidence>
<gene>
    <name evidence="1" type="ORF">Pint_09124</name>
</gene>